<dbReference type="InterPro" id="IPR041078">
    <property type="entry name" value="Plavaka"/>
</dbReference>
<evidence type="ECO:0008006" key="4">
    <source>
        <dbReference type="Google" id="ProtNLM"/>
    </source>
</evidence>
<dbReference type="Pfam" id="PF18759">
    <property type="entry name" value="Plavaka"/>
    <property type="match status" value="1"/>
</dbReference>
<sequence length="989" mass="112828">MSATISYSCQFCYRALRTPQGLQSHFSQSAACAAELKQLYEVVSQDHAATGEEQPHEPSDVLMDAHPALTEDYPASPPPPPSQRATVADVDDSEEPNMPPHTTDDLENCWIEDYPEDRKAGLAGLPCQTSFEYLRRKQQEAKVEPWAPFESKSEWELARWLMTSNVSQNKIDMFLKLESIKSGAKPGFHNSRSLLQHIDLLPKGPEWICSPFLITGDELDKVGKQRTETVELWHRNPVDCIKELMSNPAFEEKLCYSPCHVYRSEDGSNREYSEMWTADWWWETQDKLPIGATVAPIILSSDKTNLSTFSGDKQAWPVYLTIGNIEKATRRQPSSRAMVLIGYIPVCKLECFSKKRRSSEGYQLFHECMRRLLEPLVQAGQEGVDMECADGFIRRVYPILSAYIADYPEQCLVACCKENACPQCTVPPDRRGAQVHSVLRDPNTTLEVLAKKSWGQNPSKFVSQSLRAINPFWASLPHCNIFSCITPDLLHQLHKGVFKDHIVSWATEAISGAADEVDRRFRTMSTHPTLRYFKKGISLTTQWTGNEHKNMEKVFLGILAGATDPAVIRAVRAVLDFIYYAHFETHTDESLAQLDAAWVTFHENKKIFEDLSIRKHFNISKLHNIKHYVDSIRSRGTADGFNTEGTERLHIDLAKMGYRRSNKKAYIRQMTKWLSRQEAIQRFCTYLQWAVENYEAKVFHNGIGEDSEGDDNEEEEEEVEEAEINEGDQPDHMCPKYSIAKTPAIPAATVISIVDNLGADDFLVELNTFLERHRISSPLRPSETSRFPIYKQVRLTLSTKREVSGDTTPIRDTILAVQAQPGKVTKAGVKHATPGKFSTVLVRERKRESGKGPLDGLRAAQVRAIFRLPLEYGCFQHPLAYVYWYKPFQNSPVKDLEMYQVSLSTRNHRQRASIVSITEIIQTCHLIPHFGRAVDPYWSTSTVLQDATTMYLNPYLRHYDFYTFCFIHDLYVATQKQRLTHIQPGTLHR</sequence>
<accession>A0A9W8MQU0</accession>
<evidence type="ECO:0000313" key="2">
    <source>
        <dbReference type="EMBL" id="KAJ3503514.1"/>
    </source>
</evidence>
<dbReference type="AlphaFoldDB" id="A0A9W8MQU0"/>
<name>A0A9W8MQU0_9AGAR</name>
<gene>
    <name evidence="2" type="ORF">NLJ89_g8395</name>
</gene>
<evidence type="ECO:0000256" key="1">
    <source>
        <dbReference type="SAM" id="MobiDB-lite"/>
    </source>
</evidence>
<feature type="compositionally biased region" description="Acidic residues" evidence="1">
    <location>
        <begin position="705"/>
        <end position="728"/>
    </location>
</feature>
<comment type="caution">
    <text evidence="2">The sequence shown here is derived from an EMBL/GenBank/DDBJ whole genome shotgun (WGS) entry which is preliminary data.</text>
</comment>
<keyword evidence="3" id="KW-1185">Reference proteome</keyword>
<dbReference type="OrthoDB" id="2418900at2759"/>
<dbReference type="EMBL" id="JANKHO010001131">
    <property type="protein sequence ID" value="KAJ3503514.1"/>
    <property type="molecule type" value="Genomic_DNA"/>
</dbReference>
<reference evidence="2" key="1">
    <citation type="submission" date="2022-07" db="EMBL/GenBank/DDBJ databases">
        <title>Genome Sequence of Agrocybe chaxingu.</title>
        <authorList>
            <person name="Buettner E."/>
        </authorList>
    </citation>
    <scope>NUCLEOTIDE SEQUENCE</scope>
    <source>
        <strain evidence="2">MP-N11</strain>
    </source>
</reference>
<proteinExistence type="predicted"/>
<feature type="region of interest" description="Disordered" evidence="1">
    <location>
        <begin position="69"/>
        <end position="107"/>
    </location>
</feature>
<dbReference type="Proteomes" id="UP001148786">
    <property type="component" value="Unassembled WGS sequence"/>
</dbReference>
<evidence type="ECO:0000313" key="3">
    <source>
        <dbReference type="Proteomes" id="UP001148786"/>
    </source>
</evidence>
<organism evidence="2 3">
    <name type="scientific">Agrocybe chaxingu</name>
    <dbReference type="NCBI Taxonomy" id="84603"/>
    <lineage>
        <taxon>Eukaryota</taxon>
        <taxon>Fungi</taxon>
        <taxon>Dikarya</taxon>
        <taxon>Basidiomycota</taxon>
        <taxon>Agaricomycotina</taxon>
        <taxon>Agaricomycetes</taxon>
        <taxon>Agaricomycetidae</taxon>
        <taxon>Agaricales</taxon>
        <taxon>Agaricineae</taxon>
        <taxon>Strophariaceae</taxon>
        <taxon>Agrocybe</taxon>
    </lineage>
</organism>
<feature type="region of interest" description="Disordered" evidence="1">
    <location>
        <begin position="702"/>
        <end position="733"/>
    </location>
</feature>
<protein>
    <recommendedName>
        <fullName evidence="4">C2H2-type domain-containing protein</fullName>
    </recommendedName>
</protein>